<feature type="transmembrane region" description="Helical" evidence="8">
    <location>
        <begin position="57"/>
        <end position="74"/>
    </location>
</feature>
<dbReference type="InterPro" id="IPR038523">
    <property type="entry name" value="AmiSUreI_transpt_sf"/>
</dbReference>
<evidence type="ECO:0000256" key="1">
    <source>
        <dbReference type="ARBA" id="ARBA00004651"/>
    </source>
</evidence>
<dbReference type="OrthoDB" id="6636366at2"/>
<feature type="transmembrane region" description="Helical" evidence="8">
    <location>
        <begin position="145"/>
        <end position="164"/>
    </location>
</feature>
<dbReference type="Pfam" id="PF02293">
    <property type="entry name" value="AmiS_UreI"/>
    <property type="match status" value="1"/>
</dbReference>
<keyword evidence="3" id="KW-0813">Transport</keyword>
<dbReference type="RefSeq" id="WP_143914488.1">
    <property type="nucleotide sequence ID" value="NZ_VLNT01000018.1"/>
</dbReference>
<proteinExistence type="inferred from homology"/>
<evidence type="ECO:0000256" key="6">
    <source>
        <dbReference type="ARBA" id="ARBA00022989"/>
    </source>
</evidence>
<evidence type="ECO:0000256" key="2">
    <source>
        <dbReference type="ARBA" id="ARBA00010068"/>
    </source>
</evidence>
<evidence type="ECO:0000313" key="10">
    <source>
        <dbReference type="Proteomes" id="UP000316988"/>
    </source>
</evidence>
<feature type="transmembrane region" description="Helical" evidence="8">
    <location>
        <begin position="6"/>
        <end position="25"/>
    </location>
</feature>
<comment type="subcellular location">
    <subcellularLocation>
        <location evidence="1">Cell membrane</location>
        <topology evidence="1">Multi-pass membrane protein</topology>
    </subcellularLocation>
</comment>
<organism evidence="9 10">
    <name type="scientific">Aeromicrobium piscarium</name>
    <dbReference type="NCBI Taxonomy" id="2590901"/>
    <lineage>
        <taxon>Bacteria</taxon>
        <taxon>Bacillati</taxon>
        <taxon>Actinomycetota</taxon>
        <taxon>Actinomycetes</taxon>
        <taxon>Propionibacteriales</taxon>
        <taxon>Nocardioidaceae</taxon>
        <taxon>Aeromicrobium</taxon>
    </lineage>
</organism>
<keyword evidence="6 8" id="KW-1133">Transmembrane helix</keyword>
<keyword evidence="7 8" id="KW-0472">Membrane</keyword>
<name>A0A554RU73_9ACTN</name>
<dbReference type="Gene3D" id="1.25.40.600">
    <property type="match status" value="1"/>
</dbReference>
<feature type="transmembrane region" description="Helical" evidence="8">
    <location>
        <begin position="32"/>
        <end position="51"/>
    </location>
</feature>
<evidence type="ECO:0000256" key="3">
    <source>
        <dbReference type="ARBA" id="ARBA00022448"/>
    </source>
</evidence>
<evidence type="ECO:0000256" key="8">
    <source>
        <dbReference type="SAM" id="Phobius"/>
    </source>
</evidence>
<feature type="transmembrane region" description="Helical" evidence="8">
    <location>
        <begin position="170"/>
        <end position="191"/>
    </location>
</feature>
<protein>
    <submittedName>
        <fullName evidence="9">Transporter</fullName>
    </submittedName>
</protein>
<comment type="similarity">
    <text evidence="2">Belongs to the AmiS/UreI family.</text>
</comment>
<keyword evidence="4" id="KW-1003">Cell membrane</keyword>
<feature type="transmembrane region" description="Helical" evidence="8">
    <location>
        <begin position="115"/>
        <end position="133"/>
    </location>
</feature>
<dbReference type="Proteomes" id="UP000316988">
    <property type="component" value="Unassembled WGS sequence"/>
</dbReference>
<sequence>MSSVGLIYVGIVLVVNGLLLLNWVTPREAAPLNLFVGALQVLTPTYLIVIAADDVDAIFAASGIYLFGFTYLWVGINAAKDISNRGFGWFALLVALCTVVYATESFVRADDAGFGVIWLLWGVLWFLFFLVLGLDRAALGPATGVYTIVTGVITTTAALMTLLDSWSGDWMVAGVIAVVGILALAVAAPAARTLTAPDREVVD</sequence>
<evidence type="ECO:0000256" key="5">
    <source>
        <dbReference type="ARBA" id="ARBA00022692"/>
    </source>
</evidence>
<keyword evidence="10" id="KW-1185">Reference proteome</keyword>
<accession>A0A554RU73</accession>
<reference evidence="9 10" key="1">
    <citation type="submission" date="2019-07" db="EMBL/GenBank/DDBJ databases">
        <authorList>
            <person name="Zhao L.H."/>
        </authorList>
    </citation>
    <scope>NUCLEOTIDE SEQUENCE [LARGE SCALE GENOMIC DNA]</scope>
    <source>
        <strain evidence="9 10">Co35</strain>
    </source>
</reference>
<keyword evidence="5 8" id="KW-0812">Transmembrane</keyword>
<dbReference type="GO" id="GO:0005886">
    <property type="term" value="C:plasma membrane"/>
    <property type="evidence" value="ECO:0007669"/>
    <property type="project" value="UniProtKB-SubCell"/>
</dbReference>
<evidence type="ECO:0000313" key="9">
    <source>
        <dbReference type="EMBL" id="TSD57639.1"/>
    </source>
</evidence>
<comment type="caution">
    <text evidence="9">The sequence shown here is derived from an EMBL/GenBank/DDBJ whole genome shotgun (WGS) entry which is preliminary data.</text>
</comment>
<feature type="transmembrane region" description="Helical" evidence="8">
    <location>
        <begin position="86"/>
        <end position="103"/>
    </location>
</feature>
<evidence type="ECO:0000256" key="4">
    <source>
        <dbReference type="ARBA" id="ARBA00022475"/>
    </source>
</evidence>
<evidence type="ECO:0000256" key="7">
    <source>
        <dbReference type="ARBA" id="ARBA00023136"/>
    </source>
</evidence>
<dbReference type="EMBL" id="VLNT01000018">
    <property type="protein sequence ID" value="TSD57639.1"/>
    <property type="molecule type" value="Genomic_DNA"/>
</dbReference>
<dbReference type="InterPro" id="IPR003211">
    <property type="entry name" value="AmiSUreI_transpt"/>
</dbReference>
<gene>
    <name evidence="9" type="ORF">FNM00_15665</name>
</gene>
<dbReference type="AlphaFoldDB" id="A0A554RU73"/>